<dbReference type="InterPro" id="IPR039425">
    <property type="entry name" value="RNA_pol_sigma-70-like"/>
</dbReference>
<keyword evidence="3" id="KW-0804">Transcription</keyword>
<dbReference type="PANTHER" id="PTHR43133:SF51">
    <property type="entry name" value="RNA POLYMERASE SIGMA FACTOR"/>
    <property type="match status" value="1"/>
</dbReference>
<dbReference type="EMBL" id="BAABRI010000003">
    <property type="protein sequence ID" value="GAA5481411.1"/>
    <property type="molecule type" value="Genomic_DNA"/>
</dbReference>
<comment type="caution">
    <text evidence="5">The sequence shown here is derived from an EMBL/GenBank/DDBJ whole genome shotgun (WGS) entry which is preliminary data.</text>
</comment>
<dbReference type="InterPro" id="IPR014284">
    <property type="entry name" value="RNA_pol_sigma-70_dom"/>
</dbReference>
<evidence type="ECO:0000259" key="4">
    <source>
        <dbReference type="Pfam" id="PF04542"/>
    </source>
</evidence>
<dbReference type="Proteomes" id="UP001476282">
    <property type="component" value="Unassembled WGS sequence"/>
</dbReference>
<name>A0ABP9UM43_9BACT</name>
<protein>
    <recommendedName>
        <fullName evidence="4">RNA polymerase sigma-70 region 2 domain-containing protein</fullName>
    </recommendedName>
</protein>
<proteinExistence type="predicted"/>
<dbReference type="Gene3D" id="1.10.1740.10">
    <property type="match status" value="1"/>
</dbReference>
<organism evidence="5 6">
    <name type="scientific">Haloferula sargassicola</name>
    <dbReference type="NCBI Taxonomy" id="490096"/>
    <lineage>
        <taxon>Bacteria</taxon>
        <taxon>Pseudomonadati</taxon>
        <taxon>Verrucomicrobiota</taxon>
        <taxon>Verrucomicrobiia</taxon>
        <taxon>Verrucomicrobiales</taxon>
        <taxon>Verrucomicrobiaceae</taxon>
        <taxon>Haloferula</taxon>
    </lineage>
</organism>
<evidence type="ECO:0000256" key="2">
    <source>
        <dbReference type="ARBA" id="ARBA00023082"/>
    </source>
</evidence>
<dbReference type="SUPFAM" id="SSF88946">
    <property type="entry name" value="Sigma2 domain of RNA polymerase sigma factors"/>
    <property type="match status" value="1"/>
</dbReference>
<keyword evidence="1" id="KW-0805">Transcription regulation</keyword>
<evidence type="ECO:0000256" key="3">
    <source>
        <dbReference type="ARBA" id="ARBA00023163"/>
    </source>
</evidence>
<accession>A0ABP9UM43</accession>
<dbReference type="PANTHER" id="PTHR43133">
    <property type="entry name" value="RNA POLYMERASE ECF-TYPE SIGMA FACTO"/>
    <property type="match status" value="1"/>
</dbReference>
<evidence type="ECO:0000256" key="1">
    <source>
        <dbReference type="ARBA" id="ARBA00023015"/>
    </source>
</evidence>
<keyword evidence="2" id="KW-0731">Sigma factor</keyword>
<evidence type="ECO:0000313" key="5">
    <source>
        <dbReference type="EMBL" id="GAA5481411.1"/>
    </source>
</evidence>
<dbReference type="InterPro" id="IPR007627">
    <property type="entry name" value="RNA_pol_sigma70_r2"/>
</dbReference>
<feature type="domain" description="RNA polymerase sigma-70 region 2" evidence="4">
    <location>
        <begin position="43"/>
        <end position="105"/>
    </location>
</feature>
<evidence type="ECO:0000313" key="6">
    <source>
        <dbReference type="Proteomes" id="UP001476282"/>
    </source>
</evidence>
<keyword evidence="6" id="KW-1185">Reference proteome</keyword>
<gene>
    <name evidence="5" type="ORF">Hsar01_00620</name>
</gene>
<dbReference type="Pfam" id="PF04542">
    <property type="entry name" value="Sigma70_r2"/>
    <property type="match status" value="1"/>
</dbReference>
<reference evidence="5 6" key="1">
    <citation type="submission" date="2024-02" db="EMBL/GenBank/DDBJ databases">
        <title>Haloferula sargassicola NBRC 104335.</title>
        <authorList>
            <person name="Ichikawa N."/>
            <person name="Katano-Makiyama Y."/>
            <person name="Hidaka K."/>
        </authorList>
    </citation>
    <scope>NUCLEOTIDE SEQUENCE [LARGE SCALE GENOMIC DNA]</scope>
    <source>
        <strain evidence="5 6">NBRC 104335</strain>
    </source>
</reference>
<dbReference type="NCBIfam" id="TIGR02937">
    <property type="entry name" value="sigma70-ECF"/>
    <property type="match status" value="1"/>
</dbReference>
<dbReference type="InterPro" id="IPR013325">
    <property type="entry name" value="RNA_pol_sigma_r2"/>
</dbReference>
<sequence length="241" mass="27488">MQKETSSTLFVPTRWTLVRAAGGADGTASRRALEELCRTYWLPLYGYVRRRGHRPHDAEDLTQGFFARLLRLRSLEGLQSERGRFRAFLLASMKHYLSDERDKQWAACRDERLNVTLDAEAAEQKLRHEPTEGISPERLFARQWALTLLETVVERLSAEYHASGRGMLFDALRFVIAGDEGAEPYAVVAGRLGSSEEAVRVAAHRLRKRYRAILHEEIAQTLDDPADVADELRELRRSLAP</sequence>